<dbReference type="AlphaFoldDB" id="A0AAN6TYL0"/>
<evidence type="ECO:0000313" key="2">
    <source>
        <dbReference type="EMBL" id="KAK4122531.1"/>
    </source>
</evidence>
<gene>
    <name evidence="2" type="ORF">N657DRAFT_646244</name>
</gene>
<keyword evidence="3" id="KW-1185">Reference proteome</keyword>
<reference evidence="2" key="2">
    <citation type="submission" date="2023-05" db="EMBL/GenBank/DDBJ databases">
        <authorList>
            <consortium name="Lawrence Berkeley National Laboratory"/>
            <person name="Steindorff A."/>
            <person name="Hensen N."/>
            <person name="Bonometti L."/>
            <person name="Westerberg I."/>
            <person name="Brannstrom I.O."/>
            <person name="Guillou S."/>
            <person name="Cros-Aarteil S."/>
            <person name="Calhoun S."/>
            <person name="Haridas S."/>
            <person name="Kuo A."/>
            <person name="Mondo S."/>
            <person name="Pangilinan J."/>
            <person name="Riley R."/>
            <person name="Labutti K."/>
            <person name="Andreopoulos B."/>
            <person name="Lipzen A."/>
            <person name="Chen C."/>
            <person name="Yanf M."/>
            <person name="Daum C."/>
            <person name="Ng V."/>
            <person name="Clum A."/>
            <person name="Ohm R."/>
            <person name="Martin F."/>
            <person name="Silar P."/>
            <person name="Natvig D."/>
            <person name="Lalanne C."/>
            <person name="Gautier V."/>
            <person name="Ament-Velasquez S.L."/>
            <person name="Kruys A."/>
            <person name="Hutchinson M.I."/>
            <person name="Powell A.J."/>
            <person name="Barry K."/>
            <person name="Miller A.N."/>
            <person name="Grigoriev I.V."/>
            <person name="Debuchy R."/>
            <person name="Gladieux P."/>
            <person name="Thoren M.H."/>
            <person name="Johannesson H."/>
        </authorList>
    </citation>
    <scope>NUCLEOTIDE SEQUENCE</scope>
    <source>
        <strain evidence="2">CBS 731.68</strain>
    </source>
</reference>
<accession>A0AAN6TYL0</accession>
<dbReference type="GeneID" id="87829854"/>
<evidence type="ECO:0000313" key="3">
    <source>
        <dbReference type="Proteomes" id="UP001302602"/>
    </source>
</evidence>
<feature type="compositionally biased region" description="Low complexity" evidence="1">
    <location>
        <begin position="132"/>
        <end position="142"/>
    </location>
</feature>
<proteinExistence type="predicted"/>
<protein>
    <submittedName>
        <fullName evidence="2">Uncharacterized protein</fullName>
    </submittedName>
</protein>
<dbReference type="EMBL" id="MU853230">
    <property type="protein sequence ID" value="KAK4122531.1"/>
    <property type="molecule type" value="Genomic_DNA"/>
</dbReference>
<feature type="compositionally biased region" description="Polar residues" evidence="1">
    <location>
        <begin position="156"/>
        <end position="166"/>
    </location>
</feature>
<reference evidence="2" key="1">
    <citation type="journal article" date="2023" name="Mol. Phylogenet. Evol.">
        <title>Genome-scale phylogeny and comparative genomics of the fungal order Sordariales.</title>
        <authorList>
            <person name="Hensen N."/>
            <person name="Bonometti L."/>
            <person name="Westerberg I."/>
            <person name="Brannstrom I.O."/>
            <person name="Guillou S."/>
            <person name="Cros-Aarteil S."/>
            <person name="Calhoun S."/>
            <person name="Haridas S."/>
            <person name="Kuo A."/>
            <person name="Mondo S."/>
            <person name="Pangilinan J."/>
            <person name="Riley R."/>
            <person name="LaButti K."/>
            <person name="Andreopoulos B."/>
            <person name="Lipzen A."/>
            <person name="Chen C."/>
            <person name="Yan M."/>
            <person name="Daum C."/>
            <person name="Ng V."/>
            <person name="Clum A."/>
            <person name="Steindorff A."/>
            <person name="Ohm R.A."/>
            <person name="Martin F."/>
            <person name="Silar P."/>
            <person name="Natvig D.O."/>
            <person name="Lalanne C."/>
            <person name="Gautier V."/>
            <person name="Ament-Velasquez S.L."/>
            <person name="Kruys A."/>
            <person name="Hutchinson M.I."/>
            <person name="Powell A.J."/>
            <person name="Barry K."/>
            <person name="Miller A.N."/>
            <person name="Grigoriev I.V."/>
            <person name="Debuchy R."/>
            <person name="Gladieux P."/>
            <person name="Hiltunen Thoren M."/>
            <person name="Johannesson H."/>
        </authorList>
    </citation>
    <scope>NUCLEOTIDE SEQUENCE</scope>
    <source>
        <strain evidence="2">CBS 731.68</strain>
    </source>
</reference>
<dbReference type="RefSeq" id="XP_062646302.1">
    <property type="nucleotide sequence ID" value="XM_062793085.1"/>
</dbReference>
<feature type="region of interest" description="Disordered" evidence="1">
    <location>
        <begin position="132"/>
        <end position="177"/>
    </location>
</feature>
<organism evidence="2 3">
    <name type="scientific">Parathielavia appendiculata</name>
    <dbReference type="NCBI Taxonomy" id="2587402"/>
    <lineage>
        <taxon>Eukaryota</taxon>
        <taxon>Fungi</taxon>
        <taxon>Dikarya</taxon>
        <taxon>Ascomycota</taxon>
        <taxon>Pezizomycotina</taxon>
        <taxon>Sordariomycetes</taxon>
        <taxon>Sordariomycetidae</taxon>
        <taxon>Sordariales</taxon>
        <taxon>Chaetomiaceae</taxon>
        <taxon>Parathielavia</taxon>
    </lineage>
</organism>
<comment type="caution">
    <text evidence="2">The sequence shown here is derived from an EMBL/GenBank/DDBJ whole genome shotgun (WGS) entry which is preliminary data.</text>
</comment>
<dbReference type="Proteomes" id="UP001302602">
    <property type="component" value="Unassembled WGS sequence"/>
</dbReference>
<name>A0AAN6TYL0_9PEZI</name>
<evidence type="ECO:0000256" key="1">
    <source>
        <dbReference type="SAM" id="MobiDB-lite"/>
    </source>
</evidence>
<sequence>MPSFDPLYASSPVHAAPAQATDQVSLDKCFLQHQPMSFSQPASERAHFFRTFSVAGRKRSRDEASVNLDPPERMVDRYGVNESENEQFYGPVITLIKKSAGYIPEVNSQSGTYLEERAADGEARKAEAARLAQAQSAQSRPSLRGHKSQRLDMTSEKSSSCGSNPTREAADRMTASPDSLAQPVVDEFTIRLGIGWRRVSDDRYIQAAARGWARYIENHYPLTNVKVYLESRSLEAYLVEATEGFFLFAKNLRQGRLVSATAEGAIPNLLVWPPVFDGPETIHASDPPSPQPLVSDKLVEAVGQVFLAAKKMDLS</sequence>